<evidence type="ECO:0000256" key="1">
    <source>
        <dbReference type="SAM" id="MobiDB-lite"/>
    </source>
</evidence>
<accession>A0A9N8HTV7</accession>
<organism evidence="2 3">
    <name type="scientific">Seminavis robusta</name>
    <dbReference type="NCBI Taxonomy" id="568900"/>
    <lineage>
        <taxon>Eukaryota</taxon>
        <taxon>Sar</taxon>
        <taxon>Stramenopiles</taxon>
        <taxon>Ochrophyta</taxon>
        <taxon>Bacillariophyta</taxon>
        <taxon>Bacillariophyceae</taxon>
        <taxon>Bacillariophycidae</taxon>
        <taxon>Naviculales</taxon>
        <taxon>Naviculaceae</taxon>
        <taxon>Seminavis</taxon>
    </lineage>
</organism>
<reference evidence="2" key="1">
    <citation type="submission" date="2020-06" db="EMBL/GenBank/DDBJ databases">
        <authorList>
            <consortium name="Plant Systems Biology data submission"/>
        </authorList>
    </citation>
    <scope>NUCLEOTIDE SEQUENCE</scope>
    <source>
        <strain evidence="2">D6</strain>
    </source>
</reference>
<evidence type="ECO:0000313" key="2">
    <source>
        <dbReference type="EMBL" id="CAB9527153.1"/>
    </source>
</evidence>
<feature type="region of interest" description="Disordered" evidence="1">
    <location>
        <begin position="180"/>
        <end position="217"/>
    </location>
</feature>
<protein>
    <submittedName>
        <fullName evidence="2">Uncharacterized protein</fullName>
    </submittedName>
</protein>
<name>A0A9N8HTV7_9STRA</name>
<dbReference type="EMBL" id="CAICTM010001947">
    <property type="protein sequence ID" value="CAB9527153.1"/>
    <property type="molecule type" value="Genomic_DNA"/>
</dbReference>
<keyword evidence="3" id="KW-1185">Reference proteome</keyword>
<feature type="compositionally biased region" description="Basic residues" evidence="1">
    <location>
        <begin position="201"/>
        <end position="217"/>
    </location>
</feature>
<dbReference type="Proteomes" id="UP001153069">
    <property type="component" value="Unassembled WGS sequence"/>
</dbReference>
<dbReference type="AlphaFoldDB" id="A0A9N8HTV7"/>
<sequence>MSSNSNGKGSSGAPIAPNQHWSSTAAGLNVNGGFPFSGVGMMRGSLLGPSVLRQQQQIIHQQQQQQQQQQLLSSYKLELAHQQQQQIVLHQQILLQNNQQIMRQLQQNQRQNVIGNAAPLIQAHGMPLAAAAAAGYMYPMMPPAGMMNPTAFLPRQQMMMMMPPPNMNMNRNMNLFGPNNLPTGMLPPQHNPTAQSQKPAASRKKPPPPRKRATGKVIKKRATPGMNGAKKLLMEISKERNVPANTEQLLSIVTKWPKVTLLEKPTDLLQMWQPLIRAIYNSSSQTELMKAAFYCEKHPYGPNLVFSSERGRVAELNGVQRWNSLGIFNCDLEDPNLLELLAGMGELVAAPLHELQIKSGRSYCNSPFRWYTWDENHKKCFGDTNNKEATPASKESMTRCLVTLLQSIKGLRVIEIENGLGVNPEPFQVDWVAVVEALNQSECKVELHTITVEPSQKEEPAPQDVAAWTHHLQHHNRTLERVPGMSLGKDETVKHYMYLNRMGRAKAVNSCGEELVALLCPPRTVDRKKRTNLNRCNLIYGLLREAPGMWAKYYNSAGISICSTSMDPPKKKKSSKRKKTSAAVPTRSLPRRKTRSNT</sequence>
<feature type="compositionally biased region" description="Basic residues" evidence="1">
    <location>
        <begin position="570"/>
        <end position="580"/>
    </location>
</feature>
<feature type="region of interest" description="Disordered" evidence="1">
    <location>
        <begin position="564"/>
        <end position="598"/>
    </location>
</feature>
<evidence type="ECO:0000313" key="3">
    <source>
        <dbReference type="Proteomes" id="UP001153069"/>
    </source>
</evidence>
<proteinExistence type="predicted"/>
<feature type="compositionally biased region" description="Basic residues" evidence="1">
    <location>
        <begin position="589"/>
        <end position="598"/>
    </location>
</feature>
<gene>
    <name evidence="2" type="ORF">SEMRO_1949_G307290.1</name>
</gene>
<comment type="caution">
    <text evidence="2">The sequence shown here is derived from an EMBL/GenBank/DDBJ whole genome shotgun (WGS) entry which is preliminary data.</text>
</comment>